<name>A0AAE3SL26_9BACT</name>
<evidence type="ECO:0000313" key="1">
    <source>
        <dbReference type="EMBL" id="MCW3807470.1"/>
    </source>
</evidence>
<gene>
    <name evidence="1" type="ORF">OM074_17695</name>
</gene>
<dbReference type="Gene3D" id="3.40.50.2000">
    <property type="entry name" value="Glycogen Phosphorylase B"/>
    <property type="match status" value="2"/>
</dbReference>
<evidence type="ECO:0000313" key="2">
    <source>
        <dbReference type="Proteomes" id="UP001207408"/>
    </source>
</evidence>
<dbReference type="EMBL" id="JAPDPI010000047">
    <property type="protein sequence ID" value="MCW3807470.1"/>
    <property type="molecule type" value="Genomic_DNA"/>
</dbReference>
<comment type="caution">
    <text evidence="1">The sequence shown here is derived from an EMBL/GenBank/DDBJ whole genome shotgun (WGS) entry which is preliminary data.</text>
</comment>
<protein>
    <recommendedName>
        <fullName evidence="3">Glycosyltransferase</fullName>
    </recommendedName>
</protein>
<sequence>MKKKIYFLTRSYDGFHQGGGPRARRFQVETLENNGFNVIIVIPNFTIKEVNVTKNIIQVPAKYNEKITYKKVSFGLKYDYLDNWIRNSYKYLKDKVYKNDIIFATTGNELASFILGLKLKKISKAKLVINYHDPIDPFSSNKKIIKYFLYKNRISIEKKIINQSDLIITSTTSQKKNILQSNKKVDYQKVVNINFGYFEKSLQINKSKFNTKKLIFGYGGSMGSAQRIDKVLNLFKEIEGHELWLFGSYKHKDKYKNYPNIKFYEWVSQKEYENVFLDKINYGIASLGNPNFSECVPSKIYDYINLCIPILGLFYNGQAKEIIEVNQFGVCINPDIKNSEFKKIIKSLENVAKFNFFKQNIIKQKDSWHYKNLMQPGISRLRNL</sequence>
<evidence type="ECO:0008006" key="3">
    <source>
        <dbReference type="Google" id="ProtNLM"/>
    </source>
</evidence>
<dbReference type="RefSeq" id="WP_301201882.1">
    <property type="nucleotide sequence ID" value="NZ_JAPDPI010000047.1"/>
</dbReference>
<proteinExistence type="predicted"/>
<dbReference type="SUPFAM" id="SSF53756">
    <property type="entry name" value="UDP-Glycosyltransferase/glycogen phosphorylase"/>
    <property type="match status" value="1"/>
</dbReference>
<keyword evidence="2" id="KW-1185">Reference proteome</keyword>
<reference evidence="1" key="1">
    <citation type="submission" date="2022-10" db="EMBL/GenBank/DDBJ databases">
        <authorList>
            <person name="Yu W.X."/>
        </authorList>
    </citation>
    <scope>NUCLEOTIDE SEQUENCE</scope>
    <source>
        <strain evidence="1">D04</strain>
    </source>
</reference>
<dbReference type="Proteomes" id="UP001207408">
    <property type="component" value="Unassembled WGS sequence"/>
</dbReference>
<organism evidence="1 2">
    <name type="scientific">Plebeiibacterium marinum</name>
    <dbReference type="NCBI Taxonomy" id="2992111"/>
    <lineage>
        <taxon>Bacteria</taxon>
        <taxon>Pseudomonadati</taxon>
        <taxon>Bacteroidota</taxon>
        <taxon>Bacteroidia</taxon>
        <taxon>Marinilabiliales</taxon>
        <taxon>Marinilabiliaceae</taxon>
        <taxon>Plebeiibacterium</taxon>
    </lineage>
</organism>
<dbReference type="AlphaFoldDB" id="A0AAE3SL26"/>
<accession>A0AAE3SL26</accession>